<proteinExistence type="predicted"/>
<keyword evidence="1" id="KW-1185">Reference proteome</keyword>
<name>A0A915DYE1_9BILA</name>
<sequence length="89" mass="10071">MKLSTKTKWCLLNHSFTRNSKLVRFQFTLSPSILIELNKSSFVSDSARGLNEIVLENISKNVDADSVRKEDGKAENLAKIKQMTAEIEI</sequence>
<evidence type="ECO:0000313" key="2">
    <source>
        <dbReference type="WBParaSite" id="jg24026"/>
    </source>
</evidence>
<dbReference type="Proteomes" id="UP000887574">
    <property type="component" value="Unplaced"/>
</dbReference>
<protein>
    <submittedName>
        <fullName evidence="2">Uncharacterized protein</fullName>
    </submittedName>
</protein>
<dbReference type="WBParaSite" id="jg24026">
    <property type="protein sequence ID" value="jg24026"/>
    <property type="gene ID" value="jg24026"/>
</dbReference>
<reference evidence="2" key="1">
    <citation type="submission" date="2022-11" db="UniProtKB">
        <authorList>
            <consortium name="WormBaseParasite"/>
        </authorList>
    </citation>
    <scope>IDENTIFICATION</scope>
</reference>
<evidence type="ECO:0000313" key="1">
    <source>
        <dbReference type="Proteomes" id="UP000887574"/>
    </source>
</evidence>
<organism evidence="1 2">
    <name type="scientific">Ditylenchus dipsaci</name>
    <dbReference type="NCBI Taxonomy" id="166011"/>
    <lineage>
        <taxon>Eukaryota</taxon>
        <taxon>Metazoa</taxon>
        <taxon>Ecdysozoa</taxon>
        <taxon>Nematoda</taxon>
        <taxon>Chromadorea</taxon>
        <taxon>Rhabditida</taxon>
        <taxon>Tylenchina</taxon>
        <taxon>Tylenchomorpha</taxon>
        <taxon>Sphaerularioidea</taxon>
        <taxon>Anguinidae</taxon>
        <taxon>Anguininae</taxon>
        <taxon>Ditylenchus</taxon>
    </lineage>
</organism>
<accession>A0A915DYE1</accession>
<dbReference type="AlphaFoldDB" id="A0A915DYE1"/>